<protein>
    <recommendedName>
        <fullName evidence="4">C1q domain-containing protein</fullName>
    </recommendedName>
</protein>
<dbReference type="AlphaFoldDB" id="A0AAE0TI53"/>
<keyword evidence="2" id="KW-0964">Secreted</keyword>
<dbReference type="Pfam" id="PF00386">
    <property type="entry name" value="C1q"/>
    <property type="match status" value="1"/>
</dbReference>
<dbReference type="PROSITE" id="PS50871">
    <property type="entry name" value="C1Q"/>
    <property type="match status" value="1"/>
</dbReference>
<feature type="chain" id="PRO_5041948310" description="C1q domain-containing protein" evidence="3">
    <location>
        <begin position="24"/>
        <end position="222"/>
    </location>
</feature>
<keyword evidence="6" id="KW-1185">Reference proteome</keyword>
<dbReference type="PRINTS" id="PR00007">
    <property type="entry name" value="COMPLEMNTC1Q"/>
</dbReference>
<comment type="caution">
    <text evidence="5">The sequence shown here is derived from an EMBL/GenBank/DDBJ whole genome shotgun (WGS) entry which is preliminary data.</text>
</comment>
<organism evidence="5 6">
    <name type="scientific">Potamilus streckersoni</name>
    <dbReference type="NCBI Taxonomy" id="2493646"/>
    <lineage>
        <taxon>Eukaryota</taxon>
        <taxon>Metazoa</taxon>
        <taxon>Spiralia</taxon>
        <taxon>Lophotrochozoa</taxon>
        <taxon>Mollusca</taxon>
        <taxon>Bivalvia</taxon>
        <taxon>Autobranchia</taxon>
        <taxon>Heteroconchia</taxon>
        <taxon>Palaeoheterodonta</taxon>
        <taxon>Unionida</taxon>
        <taxon>Unionoidea</taxon>
        <taxon>Unionidae</taxon>
        <taxon>Ambleminae</taxon>
        <taxon>Lampsilini</taxon>
        <taxon>Potamilus</taxon>
    </lineage>
</organism>
<name>A0AAE0TI53_9BIVA</name>
<gene>
    <name evidence="5" type="ORF">CHS0354_034041</name>
</gene>
<evidence type="ECO:0000313" key="5">
    <source>
        <dbReference type="EMBL" id="KAK3610836.1"/>
    </source>
</evidence>
<keyword evidence="3" id="KW-0732">Signal</keyword>
<dbReference type="Proteomes" id="UP001195483">
    <property type="component" value="Unassembled WGS sequence"/>
</dbReference>
<comment type="subcellular location">
    <subcellularLocation>
        <location evidence="1">Secreted</location>
    </subcellularLocation>
</comment>
<evidence type="ECO:0000256" key="1">
    <source>
        <dbReference type="ARBA" id="ARBA00004613"/>
    </source>
</evidence>
<reference evidence="5" key="1">
    <citation type="journal article" date="2021" name="Genome Biol. Evol.">
        <title>A High-Quality Reference Genome for a Parasitic Bivalve with Doubly Uniparental Inheritance (Bivalvia: Unionida).</title>
        <authorList>
            <person name="Smith C.H."/>
        </authorList>
    </citation>
    <scope>NUCLEOTIDE SEQUENCE</scope>
    <source>
        <strain evidence="5">CHS0354</strain>
    </source>
</reference>
<dbReference type="PANTHER" id="PTHR15427">
    <property type="entry name" value="EMILIN ELASTIN MICROFIBRIL INTERFACE-LOCATED PROTEIN ELASTIN MICROFIBRIL INTERFACER"/>
    <property type="match status" value="1"/>
</dbReference>
<evidence type="ECO:0000313" key="6">
    <source>
        <dbReference type="Proteomes" id="UP001195483"/>
    </source>
</evidence>
<dbReference type="InterPro" id="IPR008983">
    <property type="entry name" value="Tumour_necrosis_fac-like_dom"/>
</dbReference>
<evidence type="ECO:0000259" key="4">
    <source>
        <dbReference type="PROSITE" id="PS50871"/>
    </source>
</evidence>
<feature type="signal peptide" evidence="3">
    <location>
        <begin position="1"/>
        <end position="23"/>
    </location>
</feature>
<evidence type="ECO:0000256" key="3">
    <source>
        <dbReference type="SAM" id="SignalP"/>
    </source>
</evidence>
<accession>A0AAE0TI53</accession>
<sequence>MSSFACTMLLVLVAVSHFKQILAGGINDCPKFDCEYKLLERVVKTDYVQKEMENALLQLQKEVTTLKTSLEERDIAIRKHLDNESKRIESKVIGFSVSSTGTLAKHQLIVFNDVIYDPYKAYDRNTGIYTVPVSGTYFITGSIYVPTNNHVQTEIIAGGQSVTRMYAYSPNSSEQGANSVVVDLKAGSTIFMRVEASSSGTLYGNRWTSMSAVCLKPDLSAS</sequence>
<dbReference type="SUPFAM" id="SSF49842">
    <property type="entry name" value="TNF-like"/>
    <property type="match status" value="1"/>
</dbReference>
<evidence type="ECO:0000256" key="2">
    <source>
        <dbReference type="ARBA" id="ARBA00022525"/>
    </source>
</evidence>
<dbReference type="GO" id="GO:0005576">
    <property type="term" value="C:extracellular region"/>
    <property type="evidence" value="ECO:0007669"/>
    <property type="project" value="UniProtKB-SubCell"/>
</dbReference>
<reference evidence="5" key="3">
    <citation type="submission" date="2023-05" db="EMBL/GenBank/DDBJ databases">
        <authorList>
            <person name="Smith C.H."/>
        </authorList>
    </citation>
    <scope>NUCLEOTIDE SEQUENCE</scope>
    <source>
        <strain evidence="5">CHS0354</strain>
        <tissue evidence="5">Mantle</tissue>
    </source>
</reference>
<dbReference type="InterPro" id="IPR001073">
    <property type="entry name" value="C1q_dom"/>
</dbReference>
<dbReference type="SMART" id="SM00110">
    <property type="entry name" value="C1Q"/>
    <property type="match status" value="1"/>
</dbReference>
<dbReference type="EMBL" id="JAEAOA010001986">
    <property type="protein sequence ID" value="KAK3610836.1"/>
    <property type="molecule type" value="Genomic_DNA"/>
</dbReference>
<dbReference type="GO" id="GO:0031012">
    <property type="term" value="C:extracellular matrix"/>
    <property type="evidence" value="ECO:0007669"/>
    <property type="project" value="TreeGrafter"/>
</dbReference>
<reference evidence="5" key="2">
    <citation type="journal article" date="2021" name="Genome Biol. Evol.">
        <title>Developing a high-quality reference genome for a parasitic bivalve with doubly uniparental inheritance (Bivalvia: Unionida).</title>
        <authorList>
            <person name="Smith C.H."/>
        </authorList>
    </citation>
    <scope>NUCLEOTIDE SEQUENCE</scope>
    <source>
        <strain evidence="5">CHS0354</strain>
        <tissue evidence="5">Mantle</tissue>
    </source>
</reference>
<proteinExistence type="predicted"/>
<dbReference type="Gene3D" id="2.60.120.40">
    <property type="match status" value="1"/>
</dbReference>
<feature type="domain" description="C1q" evidence="4">
    <location>
        <begin position="88"/>
        <end position="221"/>
    </location>
</feature>
<dbReference type="PANTHER" id="PTHR15427:SF2">
    <property type="entry name" value="EMILIN-3"/>
    <property type="match status" value="1"/>
</dbReference>
<dbReference type="InterPro" id="IPR050392">
    <property type="entry name" value="Collagen/C1q_domain"/>
</dbReference>